<evidence type="ECO:0000313" key="6">
    <source>
        <dbReference type="Proteomes" id="UP000054166"/>
    </source>
</evidence>
<dbReference type="AlphaFoldDB" id="A0A0C3APU8"/>
<dbReference type="EMBL" id="KN833040">
    <property type="protein sequence ID" value="KIM75943.1"/>
    <property type="molecule type" value="Genomic_DNA"/>
</dbReference>
<dbReference type="PANTHER" id="PTHR43827">
    <property type="entry name" value="2,5-DIKETO-D-GLUCONIC ACID REDUCTASE"/>
    <property type="match status" value="1"/>
</dbReference>
<dbReference type="Gene3D" id="3.20.20.100">
    <property type="entry name" value="NADP-dependent oxidoreductase domain"/>
    <property type="match status" value="1"/>
</dbReference>
<reference evidence="6" key="2">
    <citation type="submission" date="2015-01" db="EMBL/GenBank/DDBJ databases">
        <title>Evolutionary Origins and Diversification of the Mycorrhizal Mutualists.</title>
        <authorList>
            <consortium name="DOE Joint Genome Institute"/>
            <consortium name="Mycorrhizal Genomics Consortium"/>
            <person name="Kohler A."/>
            <person name="Kuo A."/>
            <person name="Nagy L.G."/>
            <person name="Floudas D."/>
            <person name="Copeland A."/>
            <person name="Barry K.W."/>
            <person name="Cichocki N."/>
            <person name="Veneault-Fourrey C."/>
            <person name="LaButti K."/>
            <person name="Lindquist E.A."/>
            <person name="Lipzen A."/>
            <person name="Lundell T."/>
            <person name="Morin E."/>
            <person name="Murat C."/>
            <person name="Riley R."/>
            <person name="Ohm R."/>
            <person name="Sun H."/>
            <person name="Tunlid A."/>
            <person name="Henrissat B."/>
            <person name="Grigoriev I.V."/>
            <person name="Hibbett D.S."/>
            <person name="Martin F."/>
        </authorList>
    </citation>
    <scope>NUCLEOTIDE SEQUENCE [LARGE SCALE GENOMIC DNA]</scope>
    <source>
        <strain evidence="6">F 1598</strain>
    </source>
</reference>
<dbReference type="InParanoid" id="A0A0C3APU8"/>
<dbReference type="InterPro" id="IPR020471">
    <property type="entry name" value="AKR"/>
</dbReference>
<evidence type="ECO:0000256" key="2">
    <source>
        <dbReference type="ARBA" id="ARBA00022857"/>
    </source>
</evidence>
<evidence type="ECO:0000259" key="4">
    <source>
        <dbReference type="Pfam" id="PF00248"/>
    </source>
</evidence>
<protein>
    <recommendedName>
        <fullName evidence="4">NADP-dependent oxidoreductase domain-containing protein</fullName>
    </recommendedName>
</protein>
<proteinExistence type="inferred from homology"/>
<dbReference type="GO" id="GO:0016616">
    <property type="term" value="F:oxidoreductase activity, acting on the CH-OH group of donors, NAD or NADP as acceptor"/>
    <property type="evidence" value="ECO:0007669"/>
    <property type="project" value="UniProtKB-ARBA"/>
</dbReference>
<gene>
    <name evidence="5" type="ORF">PILCRDRAFT_98815</name>
</gene>
<dbReference type="InterPro" id="IPR036812">
    <property type="entry name" value="NAD(P)_OxRdtase_dom_sf"/>
</dbReference>
<dbReference type="InterPro" id="IPR023210">
    <property type="entry name" value="NADP_OxRdtase_dom"/>
</dbReference>
<organism evidence="5 6">
    <name type="scientific">Piloderma croceum (strain F 1598)</name>
    <dbReference type="NCBI Taxonomy" id="765440"/>
    <lineage>
        <taxon>Eukaryota</taxon>
        <taxon>Fungi</taxon>
        <taxon>Dikarya</taxon>
        <taxon>Basidiomycota</taxon>
        <taxon>Agaricomycotina</taxon>
        <taxon>Agaricomycetes</taxon>
        <taxon>Agaricomycetidae</taxon>
        <taxon>Atheliales</taxon>
        <taxon>Atheliaceae</taxon>
        <taxon>Piloderma</taxon>
    </lineage>
</organism>
<evidence type="ECO:0000256" key="3">
    <source>
        <dbReference type="ARBA" id="ARBA00023002"/>
    </source>
</evidence>
<name>A0A0C3APU8_PILCF</name>
<dbReference type="HOGENOM" id="CLU_023205_10_1_1"/>
<reference evidence="5 6" key="1">
    <citation type="submission" date="2014-04" db="EMBL/GenBank/DDBJ databases">
        <authorList>
            <consortium name="DOE Joint Genome Institute"/>
            <person name="Kuo A."/>
            <person name="Tarkka M."/>
            <person name="Buscot F."/>
            <person name="Kohler A."/>
            <person name="Nagy L.G."/>
            <person name="Floudas D."/>
            <person name="Copeland A."/>
            <person name="Barry K.W."/>
            <person name="Cichocki N."/>
            <person name="Veneault-Fourrey C."/>
            <person name="LaButti K."/>
            <person name="Lindquist E.A."/>
            <person name="Lipzen A."/>
            <person name="Lundell T."/>
            <person name="Morin E."/>
            <person name="Murat C."/>
            <person name="Sun H."/>
            <person name="Tunlid A."/>
            <person name="Henrissat B."/>
            <person name="Grigoriev I.V."/>
            <person name="Hibbett D.S."/>
            <person name="Martin F."/>
            <person name="Nordberg H.P."/>
            <person name="Cantor M.N."/>
            <person name="Hua S.X."/>
        </authorList>
    </citation>
    <scope>NUCLEOTIDE SEQUENCE [LARGE SCALE GENOMIC DNA]</scope>
    <source>
        <strain evidence="5 6">F 1598</strain>
    </source>
</reference>
<dbReference type="OrthoDB" id="5357513at2759"/>
<dbReference type="Proteomes" id="UP000054166">
    <property type="component" value="Unassembled WGS sequence"/>
</dbReference>
<comment type="similarity">
    <text evidence="1">Belongs to the aldo/keto reductase family.</text>
</comment>
<dbReference type="CDD" id="cd19071">
    <property type="entry name" value="AKR_AKR1-5-like"/>
    <property type="match status" value="1"/>
</dbReference>
<dbReference type="PANTHER" id="PTHR43827:SF3">
    <property type="entry name" value="NADP-DEPENDENT OXIDOREDUCTASE DOMAIN-CONTAINING PROTEIN"/>
    <property type="match status" value="1"/>
</dbReference>
<sequence>MAAKLIYGTAWKKQETTKLVVQAVLSGFKAIDTAAQLKHYREDLVGEALQELQDKHGIKREAIFLQTKYTPIGGQDPTKPLPYNPTDPIQEQVKSSFQTSLSNLRTTYLDSYILHSPLHTLDLTLEAWRVLIALQDEGKVHKIGLSNAYDVSLLKALEAERQVQVVQNRWYEGNNWDRDVCKYCRDNGIQYQSFWTLTGSPRLLAHPDLIAIKEFAECTAPQALYRIVQLAGITPLSGTTKGEHMKEDVAVEHIAFGEELSSHLHSIRNLIGVS</sequence>
<evidence type="ECO:0000256" key="1">
    <source>
        <dbReference type="ARBA" id="ARBA00007905"/>
    </source>
</evidence>
<dbReference type="SUPFAM" id="SSF51430">
    <property type="entry name" value="NAD(P)-linked oxidoreductase"/>
    <property type="match status" value="1"/>
</dbReference>
<dbReference type="Pfam" id="PF00248">
    <property type="entry name" value="Aldo_ket_red"/>
    <property type="match status" value="1"/>
</dbReference>
<evidence type="ECO:0000313" key="5">
    <source>
        <dbReference type="EMBL" id="KIM75943.1"/>
    </source>
</evidence>
<feature type="domain" description="NADP-dependent oxidoreductase" evidence="4">
    <location>
        <begin position="10"/>
        <end position="196"/>
    </location>
</feature>
<keyword evidence="6" id="KW-1185">Reference proteome</keyword>
<accession>A0A0C3APU8</accession>
<keyword evidence="3" id="KW-0560">Oxidoreductase</keyword>
<dbReference type="STRING" id="765440.A0A0C3APU8"/>
<keyword evidence="2" id="KW-0521">NADP</keyword>